<feature type="compositionally biased region" description="Polar residues" evidence="1">
    <location>
        <begin position="794"/>
        <end position="812"/>
    </location>
</feature>
<comment type="caution">
    <text evidence="3">The sequence shown here is derived from an EMBL/GenBank/DDBJ whole genome shotgun (WGS) entry which is preliminary data.</text>
</comment>
<dbReference type="AlphaFoldDB" id="A0ABD2NN67"/>
<sequence length="854" mass="95177">MMNISIEDQQECESAESIKESRSKELIADAQKKQIEVQRRLDFLRRRVLKLQSRIMGQHVSGEVSGVFEHVHRSLKRLKDTAVQENMHSMEITSTPGSSLPLPISDANLEKLKPMSYGSAKTLVRKLETSTVIQANSAARQKQVPKYFGSGSVEPTTFRTSVSGLVAIPPWSPEHKLELQKVSGTLKSELRLVQSEVDSEATDSSSGSESCDEFQNYNNQHQQYLSIQKRALWKYSTERAAIAARWTWLQVQISDLEYRIRQHSELHRQIRAGKGAVVLGGTNPTMPPSHPSSPTALNGYRGQLPGASSSSATTDTTISAGKAQDSSGELSATDDFECARTRPLVGFRKRKLLQTGGLHVISKKATRPSTVRCGCNVPASHCALCTGRADPTHPRDPPEVLSAAEKVAALDPSFHPVFSMADDVSESIHLEAIMKMPEWQQRSARMKSLKGYTKGERLDKTLLDHRSKKLEHRKKYGRLLKPSTISALSAKIKNKIRGRKSSRHLNRLNRKRLSSSLRSSHHQSSNDGFDEEVESISNVSSAVPRSAGGSPSSSPLLQMLSISGLSRKSRINSYDIDNIVIPYSVAAATRVEKLQYKEILTPKWRIADDVCQKYEYKNNGVIKEPEEESDNEDISEEATILRHDKCELDERKKFLSYLKMPVGYGRARSHKRTDSRAESSDTNTPDPMSPHSAEAQESQKETVATGGSPMGSPPATPLSMPLDDSQPIPSISVLRRRTLCRSGFAKDRDPAKEENRCNTPDHPEVQPYEMRSFPLDDSTYDDMVKSMPEDHQQVRTNVQAQDTHYDCDSTSGGYIDSKVCSPGSESTESALADEDPNDPEWIDVERMSRERHKR</sequence>
<dbReference type="SMART" id="SM01300">
    <property type="entry name" value="PEHE"/>
    <property type="match status" value="1"/>
</dbReference>
<evidence type="ECO:0000313" key="4">
    <source>
        <dbReference type="Proteomes" id="UP001516400"/>
    </source>
</evidence>
<dbReference type="InterPro" id="IPR029332">
    <property type="entry name" value="PEHE_dom"/>
</dbReference>
<evidence type="ECO:0000313" key="3">
    <source>
        <dbReference type="EMBL" id="KAL3280035.1"/>
    </source>
</evidence>
<feature type="compositionally biased region" description="Acidic residues" evidence="1">
    <location>
        <begin position="831"/>
        <end position="842"/>
    </location>
</feature>
<dbReference type="Proteomes" id="UP001516400">
    <property type="component" value="Unassembled WGS sequence"/>
</dbReference>
<proteinExistence type="predicted"/>
<evidence type="ECO:0000256" key="1">
    <source>
        <dbReference type="SAM" id="MobiDB-lite"/>
    </source>
</evidence>
<evidence type="ECO:0000259" key="2">
    <source>
        <dbReference type="SMART" id="SM01300"/>
    </source>
</evidence>
<dbReference type="PANTHER" id="PTHR22443:SF18">
    <property type="entry name" value="NON-SPECIFIC LETHAL 1, ISOFORM M"/>
    <property type="match status" value="1"/>
</dbReference>
<dbReference type="InterPro" id="IPR026180">
    <property type="entry name" value="NSL1"/>
</dbReference>
<feature type="region of interest" description="Disordered" evidence="1">
    <location>
        <begin position="665"/>
        <end position="854"/>
    </location>
</feature>
<organism evidence="3 4">
    <name type="scientific">Cryptolaemus montrouzieri</name>
    <dbReference type="NCBI Taxonomy" id="559131"/>
    <lineage>
        <taxon>Eukaryota</taxon>
        <taxon>Metazoa</taxon>
        <taxon>Ecdysozoa</taxon>
        <taxon>Arthropoda</taxon>
        <taxon>Hexapoda</taxon>
        <taxon>Insecta</taxon>
        <taxon>Pterygota</taxon>
        <taxon>Neoptera</taxon>
        <taxon>Endopterygota</taxon>
        <taxon>Coleoptera</taxon>
        <taxon>Polyphaga</taxon>
        <taxon>Cucujiformia</taxon>
        <taxon>Coccinelloidea</taxon>
        <taxon>Coccinellidae</taxon>
        <taxon>Scymninae</taxon>
        <taxon>Scymnini</taxon>
        <taxon>Cryptolaemus</taxon>
    </lineage>
</organism>
<dbReference type="GO" id="GO:1902562">
    <property type="term" value="C:H4 histone acetyltransferase complex"/>
    <property type="evidence" value="ECO:0007669"/>
    <property type="project" value="UniProtKB-ARBA"/>
</dbReference>
<dbReference type="EMBL" id="JABFTP020000124">
    <property type="protein sequence ID" value="KAL3280035.1"/>
    <property type="molecule type" value="Genomic_DNA"/>
</dbReference>
<feature type="compositionally biased region" description="Low complexity" evidence="1">
    <location>
        <begin position="514"/>
        <end position="526"/>
    </location>
</feature>
<keyword evidence="4" id="KW-1185">Reference proteome</keyword>
<reference evidence="3 4" key="1">
    <citation type="journal article" date="2021" name="BMC Biol.">
        <title>Horizontally acquired antibacterial genes associated with adaptive radiation of ladybird beetles.</title>
        <authorList>
            <person name="Li H.S."/>
            <person name="Tang X.F."/>
            <person name="Huang Y.H."/>
            <person name="Xu Z.Y."/>
            <person name="Chen M.L."/>
            <person name="Du X.Y."/>
            <person name="Qiu B.Y."/>
            <person name="Chen P.T."/>
            <person name="Zhang W."/>
            <person name="Slipinski A."/>
            <person name="Escalona H.E."/>
            <person name="Waterhouse R.M."/>
            <person name="Zwick A."/>
            <person name="Pang H."/>
        </authorList>
    </citation>
    <scope>NUCLEOTIDE SEQUENCE [LARGE SCALE GENOMIC DNA]</scope>
    <source>
        <strain evidence="3">SYSU2018</strain>
    </source>
</reference>
<feature type="domain" description="PEHE" evidence="2">
    <location>
        <begin position="599"/>
        <end position="751"/>
    </location>
</feature>
<feature type="compositionally biased region" description="Basic and acidic residues" evidence="1">
    <location>
        <begin position="744"/>
        <end position="764"/>
    </location>
</feature>
<feature type="region of interest" description="Disordered" evidence="1">
    <location>
        <begin position="491"/>
        <end position="533"/>
    </location>
</feature>
<accession>A0ABD2NN67</accession>
<feature type="region of interest" description="Disordered" evidence="1">
    <location>
        <begin position="283"/>
        <end position="334"/>
    </location>
</feature>
<protein>
    <recommendedName>
        <fullName evidence="2">PEHE domain-containing protein</fullName>
    </recommendedName>
</protein>
<feature type="compositionally biased region" description="Basic and acidic residues" evidence="1">
    <location>
        <begin position="782"/>
        <end position="793"/>
    </location>
</feature>
<gene>
    <name evidence="3" type="ORF">HHI36_017542</name>
</gene>
<name>A0ABD2NN67_9CUCU</name>
<feature type="region of interest" description="Disordered" evidence="1">
    <location>
        <begin position="1"/>
        <end position="21"/>
    </location>
</feature>
<feature type="compositionally biased region" description="Low complexity" evidence="1">
    <location>
        <begin position="307"/>
        <end position="320"/>
    </location>
</feature>
<dbReference type="PANTHER" id="PTHR22443">
    <property type="entry name" value="NON-SPECIFIC LETHAL 1, ISOFORM M"/>
    <property type="match status" value="1"/>
</dbReference>
<feature type="compositionally biased region" description="Basic residues" evidence="1">
    <location>
        <begin position="492"/>
        <end position="513"/>
    </location>
</feature>